<keyword evidence="2" id="KW-0805">Transcription regulation</keyword>
<dbReference type="Pfam" id="PF03466">
    <property type="entry name" value="LysR_substrate"/>
    <property type="match status" value="1"/>
</dbReference>
<sequence>MLDLKLLTTFREVAVRGSFSEAAAALDFTQPAVSQHISRLEAALGTRVLERSARGVTLTPAGEVLVREASALLNAAKRAEDAVREAAGIGRAQVRVAAFASAAAGLLPTATRELRARRPEAELALTVCDEEPALDALQSGRVDVATIVQSPLSPSTPRAGVDYLPIADDEMRIAVAADHPLATRTSITLEELCDEPWLIAETTGTCADSNVVFNAFRGAGYEPNVRFQSDDYQALQGMAASGIGVAMIPTLALISSRSDVVVLPVRGRAPARQILAAVRTGEDSPLVDHMVASLRAAAHTLAGRPALSVVA</sequence>
<evidence type="ECO:0000256" key="3">
    <source>
        <dbReference type="ARBA" id="ARBA00023125"/>
    </source>
</evidence>
<dbReference type="Gene3D" id="3.40.190.10">
    <property type="entry name" value="Periplasmic binding protein-like II"/>
    <property type="match status" value="2"/>
</dbReference>
<dbReference type="PANTHER" id="PTHR30346">
    <property type="entry name" value="TRANSCRIPTIONAL DUAL REGULATOR HCAR-RELATED"/>
    <property type="match status" value="1"/>
</dbReference>
<keyword evidence="7" id="KW-1185">Reference proteome</keyword>
<gene>
    <name evidence="6" type="ORF">OJ962_33365</name>
</gene>
<dbReference type="SUPFAM" id="SSF53850">
    <property type="entry name" value="Periplasmic binding protein-like II"/>
    <property type="match status" value="1"/>
</dbReference>
<feature type="domain" description="HTH lysR-type" evidence="5">
    <location>
        <begin position="2"/>
        <end position="59"/>
    </location>
</feature>
<dbReference type="EMBL" id="JAPCID010000089">
    <property type="protein sequence ID" value="MDA0142422.1"/>
    <property type="molecule type" value="Genomic_DNA"/>
</dbReference>
<dbReference type="PROSITE" id="PS50931">
    <property type="entry name" value="HTH_LYSR"/>
    <property type="match status" value="1"/>
</dbReference>
<proteinExistence type="inferred from homology"/>
<organism evidence="6 7">
    <name type="scientific">Solirubrobacter deserti</name>
    <dbReference type="NCBI Taxonomy" id="2282478"/>
    <lineage>
        <taxon>Bacteria</taxon>
        <taxon>Bacillati</taxon>
        <taxon>Actinomycetota</taxon>
        <taxon>Thermoleophilia</taxon>
        <taxon>Solirubrobacterales</taxon>
        <taxon>Solirubrobacteraceae</taxon>
        <taxon>Solirubrobacter</taxon>
    </lineage>
</organism>
<evidence type="ECO:0000259" key="5">
    <source>
        <dbReference type="PROSITE" id="PS50931"/>
    </source>
</evidence>
<evidence type="ECO:0000313" key="6">
    <source>
        <dbReference type="EMBL" id="MDA0142422.1"/>
    </source>
</evidence>
<evidence type="ECO:0000256" key="2">
    <source>
        <dbReference type="ARBA" id="ARBA00023015"/>
    </source>
</evidence>
<keyword evidence="4" id="KW-0804">Transcription</keyword>
<evidence type="ECO:0000256" key="4">
    <source>
        <dbReference type="ARBA" id="ARBA00023163"/>
    </source>
</evidence>
<dbReference type="Proteomes" id="UP001147700">
    <property type="component" value="Unassembled WGS sequence"/>
</dbReference>
<evidence type="ECO:0000256" key="1">
    <source>
        <dbReference type="ARBA" id="ARBA00009437"/>
    </source>
</evidence>
<reference evidence="6" key="1">
    <citation type="submission" date="2022-10" db="EMBL/GenBank/DDBJ databases">
        <title>The WGS of Solirubrobacter sp. CPCC 204708.</title>
        <authorList>
            <person name="Jiang Z."/>
        </authorList>
    </citation>
    <scope>NUCLEOTIDE SEQUENCE</scope>
    <source>
        <strain evidence="6">CPCC 204708</strain>
    </source>
</reference>
<dbReference type="InterPro" id="IPR005119">
    <property type="entry name" value="LysR_subst-bd"/>
</dbReference>
<protein>
    <submittedName>
        <fullName evidence="6">LysR family transcriptional regulator</fullName>
    </submittedName>
</protein>
<dbReference type="InterPro" id="IPR036388">
    <property type="entry name" value="WH-like_DNA-bd_sf"/>
</dbReference>
<dbReference type="SUPFAM" id="SSF46785">
    <property type="entry name" value="Winged helix' DNA-binding domain"/>
    <property type="match status" value="1"/>
</dbReference>
<dbReference type="Pfam" id="PF00126">
    <property type="entry name" value="HTH_1"/>
    <property type="match status" value="1"/>
</dbReference>
<keyword evidence="3" id="KW-0238">DNA-binding</keyword>
<evidence type="ECO:0000313" key="7">
    <source>
        <dbReference type="Proteomes" id="UP001147700"/>
    </source>
</evidence>
<dbReference type="InterPro" id="IPR000847">
    <property type="entry name" value="LysR_HTH_N"/>
</dbReference>
<dbReference type="InterPro" id="IPR036390">
    <property type="entry name" value="WH_DNA-bd_sf"/>
</dbReference>
<name>A0ABT4RV15_9ACTN</name>
<accession>A0ABT4RV15</accession>
<dbReference type="RefSeq" id="WP_202958316.1">
    <property type="nucleotide sequence ID" value="NZ_JAPCID010000089.1"/>
</dbReference>
<comment type="similarity">
    <text evidence="1">Belongs to the LysR transcriptional regulatory family.</text>
</comment>
<dbReference type="Gene3D" id="1.10.10.10">
    <property type="entry name" value="Winged helix-like DNA-binding domain superfamily/Winged helix DNA-binding domain"/>
    <property type="match status" value="1"/>
</dbReference>
<dbReference type="PANTHER" id="PTHR30346:SF29">
    <property type="entry name" value="LYSR SUBSTRATE-BINDING"/>
    <property type="match status" value="1"/>
</dbReference>
<comment type="caution">
    <text evidence="6">The sequence shown here is derived from an EMBL/GenBank/DDBJ whole genome shotgun (WGS) entry which is preliminary data.</text>
</comment>
<dbReference type="PRINTS" id="PR00039">
    <property type="entry name" value="HTHLYSR"/>
</dbReference>